<evidence type="ECO:0000313" key="19">
    <source>
        <dbReference type="Proteomes" id="UP001164472"/>
    </source>
</evidence>
<dbReference type="NCBIfam" id="TIGR01273">
    <property type="entry name" value="speA"/>
    <property type="match status" value="1"/>
</dbReference>
<dbReference type="PROSITE" id="PS00879">
    <property type="entry name" value="ODR_DC_2_2"/>
    <property type="match status" value="1"/>
</dbReference>
<dbReference type="InterPro" id="IPR022657">
    <property type="entry name" value="De-COase2_CS"/>
</dbReference>
<keyword evidence="7 12" id="KW-0460">Magnesium</keyword>
<dbReference type="HAMAP" id="MF_01417">
    <property type="entry name" value="SpeA"/>
    <property type="match status" value="1"/>
</dbReference>
<dbReference type="InterPro" id="IPR041128">
    <property type="entry name" value="Arg_decarbox_C"/>
</dbReference>
<dbReference type="Pfam" id="PF17810">
    <property type="entry name" value="Arg_decarb_HB"/>
    <property type="match status" value="1"/>
</dbReference>
<dbReference type="Gene3D" id="2.40.37.10">
    <property type="entry name" value="Lyase, Ornithine Decarboxylase, Chain A, domain 1"/>
    <property type="match status" value="1"/>
</dbReference>
<gene>
    <name evidence="12 18" type="primary">speA</name>
    <name evidence="18" type="ORF">NNL22_01310</name>
</gene>
<dbReference type="EC" id="4.1.1.19" evidence="12"/>
<evidence type="ECO:0000256" key="8">
    <source>
        <dbReference type="ARBA" id="ARBA00022898"/>
    </source>
</evidence>
<keyword evidence="19" id="KW-1185">Reference proteome</keyword>
<comment type="catalytic activity">
    <reaction evidence="12">
        <text>L-arginine + H(+) = agmatine + CO2</text>
        <dbReference type="Rhea" id="RHEA:17641"/>
        <dbReference type="ChEBI" id="CHEBI:15378"/>
        <dbReference type="ChEBI" id="CHEBI:16526"/>
        <dbReference type="ChEBI" id="CHEBI:32682"/>
        <dbReference type="ChEBI" id="CHEBI:58145"/>
        <dbReference type="EC" id="4.1.1.19"/>
    </reaction>
</comment>
<keyword evidence="11 12" id="KW-0456">Lyase</keyword>
<dbReference type="SUPFAM" id="SSF50621">
    <property type="entry name" value="Alanine racemase C-terminal domain-like"/>
    <property type="match status" value="1"/>
</dbReference>
<keyword evidence="9 12" id="KW-0745">Spermidine biosynthesis</keyword>
<evidence type="ECO:0000256" key="11">
    <source>
        <dbReference type="ARBA" id="ARBA00023239"/>
    </source>
</evidence>
<dbReference type="GO" id="GO:0008792">
    <property type="term" value="F:arginine decarboxylase activity"/>
    <property type="evidence" value="ECO:0007669"/>
    <property type="project" value="UniProtKB-UniRule"/>
</dbReference>
<comment type="cofactor">
    <cofactor evidence="2 12">
        <name>Mg(2+)</name>
        <dbReference type="ChEBI" id="CHEBI:18420"/>
    </cofactor>
</comment>
<keyword evidence="8 12" id="KW-0663">Pyridoxal phosphate</keyword>
<dbReference type="PROSITE" id="PS00878">
    <property type="entry name" value="ODR_DC_2_1"/>
    <property type="match status" value="1"/>
</dbReference>
<evidence type="ECO:0000256" key="2">
    <source>
        <dbReference type="ARBA" id="ARBA00001946"/>
    </source>
</evidence>
<dbReference type="InterPro" id="IPR002985">
    <property type="entry name" value="Arg_decrbxlase"/>
</dbReference>
<dbReference type="PANTHER" id="PTHR43295">
    <property type="entry name" value="ARGININE DECARBOXYLASE"/>
    <property type="match status" value="1"/>
</dbReference>
<dbReference type="Proteomes" id="UP001164472">
    <property type="component" value="Chromosome"/>
</dbReference>
<dbReference type="PRINTS" id="PR01180">
    <property type="entry name" value="ARGDCRBXLASE"/>
</dbReference>
<comment type="cofactor">
    <cofactor evidence="1 12 13">
        <name>pyridoxal 5'-phosphate</name>
        <dbReference type="ChEBI" id="CHEBI:597326"/>
    </cofactor>
</comment>
<dbReference type="CDD" id="cd06830">
    <property type="entry name" value="PLPDE_III_ADC"/>
    <property type="match status" value="1"/>
</dbReference>
<feature type="domain" description="Arginine decarboxylase helical bundle" evidence="16">
    <location>
        <begin position="366"/>
        <end position="453"/>
    </location>
</feature>
<dbReference type="PANTHER" id="PTHR43295:SF9">
    <property type="entry name" value="BIOSYNTHETIC ARGININE DECARBOXYLASE"/>
    <property type="match status" value="1"/>
</dbReference>
<proteinExistence type="inferred from homology"/>
<dbReference type="EMBL" id="CP101527">
    <property type="protein sequence ID" value="UZW75273.1"/>
    <property type="molecule type" value="Genomic_DNA"/>
</dbReference>
<name>A0A9E8HMA4_9ALTE</name>
<keyword evidence="6 12" id="KW-0210">Decarboxylase</keyword>
<keyword evidence="5 12" id="KW-0479">Metal-binding</keyword>
<feature type="modified residue" description="N6-(pyridoxal phosphate)lysine" evidence="12 13">
    <location>
        <position position="97"/>
    </location>
</feature>
<feature type="domain" description="Arginine decarboxylase C-terminal helical" evidence="17">
    <location>
        <begin position="581"/>
        <end position="630"/>
    </location>
</feature>
<evidence type="ECO:0000256" key="12">
    <source>
        <dbReference type="HAMAP-Rule" id="MF_01417"/>
    </source>
</evidence>
<dbReference type="InterPro" id="IPR009006">
    <property type="entry name" value="Ala_racemase/Decarboxylase_C"/>
</dbReference>
<dbReference type="NCBIfam" id="NF003763">
    <property type="entry name" value="PRK05354.1"/>
    <property type="match status" value="1"/>
</dbReference>
<dbReference type="AlphaFoldDB" id="A0A9E8HMA4"/>
<evidence type="ECO:0000256" key="10">
    <source>
        <dbReference type="ARBA" id="ARBA00023115"/>
    </source>
</evidence>
<dbReference type="InterPro" id="IPR022644">
    <property type="entry name" value="De-COase2_N"/>
</dbReference>
<comment type="pathway">
    <text evidence="12">Amine and polyamine biosynthesis; agmatine biosynthesis; agmatine from L-arginine: step 1/1.</text>
</comment>
<dbReference type="KEGG" id="asem:NNL22_01310"/>
<dbReference type="InterPro" id="IPR029066">
    <property type="entry name" value="PLP-binding_barrel"/>
</dbReference>
<evidence type="ECO:0000256" key="3">
    <source>
        <dbReference type="ARBA" id="ARBA00002257"/>
    </source>
</evidence>
<evidence type="ECO:0000259" key="16">
    <source>
        <dbReference type="Pfam" id="PF17810"/>
    </source>
</evidence>
<comment type="function">
    <text evidence="3 12">Catalyzes the biosynthesis of agmatine from arginine.</text>
</comment>
<evidence type="ECO:0000259" key="15">
    <source>
        <dbReference type="Pfam" id="PF02784"/>
    </source>
</evidence>
<feature type="binding site" evidence="12">
    <location>
        <begin position="282"/>
        <end position="292"/>
    </location>
    <ligand>
        <name>substrate</name>
    </ligand>
</feature>
<evidence type="ECO:0000256" key="4">
    <source>
        <dbReference type="ARBA" id="ARBA00008357"/>
    </source>
</evidence>
<dbReference type="Gene3D" id="1.10.287.3440">
    <property type="match status" value="1"/>
</dbReference>
<dbReference type="Pfam" id="PF17944">
    <property type="entry name" value="Arg_decarbox_C"/>
    <property type="match status" value="1"/>
</dbReference>
<evidence type="ECO:0000256" key="13">
    <source>
        <dbReference type="PIRSR" id="PIRSR001336-50"/>
    </source>
</evidence>
<dbReference type="FunFam" id="3.20.20.10:FF:000001">
    <property type="entry name" value="Biosynthetic arginine decarboxylase"/>
    <property type="match status" value="1"/>
</dbReference>
<keyword evidence="10 12" id="KW-0620">Polyamine biosynthesis</keyword>
<feature type="domain" description="Orn/DAP/Arg decarboxylase 2 N-terminal" evidence="15">
    <location>
        <begin position="77"/>
        <end position="342"/>
    </location>
</feature>
<evidence type="ECO:0000256" key="6">
    <source>
        <dbReference type="ARBA" id="ARBA00022793"/>
    </source>
</evidence>
<dbReference type="PRINTS" id="PR01179">
    <property type="entry name" value="ODADCRBXLASE"/>
</dbReference>
<protein>
    <recommendedName>
        <fullName evidence="12">Biosynthetic arginine decarboxylase</fullName>
        <shortName evidence="12">ADC</shortName>
        <ecNumber evidence="12">4.1.1.19</ecNumber>
    </recommendedName>
</protein>
<dbReference type="RefSeq" id="WP_251810882.1">
    <property type="nucleotide sequence ID" value="NZ_CP101527.1"/>
</dbReference>
<evidence type="ECO:0000256" key="9">
    <source>
        <dbReference type="ARBA" id="ARBA00023066"/>
    </source>
</evidence>
<evidence type="ECO:0000313" key="18">
    <source>
        <dbReference type="EMBL" id="UZW75273.1"/>
    </source>
</evidence>
<dbReference type="Gene3D" id="3.20.20.10">
    <property type="entry name" value="Alanine racemase"/>
    <property type="match status" value="1"/>
</dbReference>
<evidence type="ECO:0000256" key="5">
    <source>
        <dbReference type="ARBA" id="ARBA00022723"/>
    </source>
</evidence>
<dbReference type="GO" id="GO:0006527">
    <property type="term" value="P:L-arginine catabolic process"/>
    <property type="evidence" value="ECO:0007669"/>
    <property type="project" value="InterPro"/>
</dbReference>
<dbReference type="GO" id="GO:0033388">
    <property type="term" value="P:putrescine biosynthetic process from arginine"/>
    <property type="evidence" value="ECO:0007669"/>
    <property type="project" value="UniProtKB-ARBA"/>
</dbReference>
<evidence type="ECO:0000256" key="14">
    <source>
        <dbReference type="PIRSR" id="PIRSR600183-50"/>
    </source>
</evidence>
<organism evidence="18 19">
    <name type="scientific">Alkalimarinus sediminis</name>
    <dbReference type="NCBI Taxonomy" id="1632866"/>
    <lineage>
        <taxon>Bacteria</taxon>
        <taxon>Pseudomonadati</taxon>
        <taxon>Pseudomonadota</taxon>
        <taxon>Gammaproteobacteria</taxon>
        <taxon>Alteromonadales</taxon>
        <taxon>Alteromonadaceae</taxon>
        <taxon>Alkalimarinus</taxon>
    </lineage>
</organism>
<evidence type="ECO:0000259" key="17">
    <source>
        <dbReference type="Pfam" id="PF17944"/>
    </source>
</evidence>
<comment type="similarity">
    <text evidence="4 12">Belongs to the Orn/Lys/Arg decarboxylase class-II family. SpeA subfamily.</text>
</comment>
<dbReference type="SUPFAM" id="SSF51419">
    <property type="entry name" value="PLP-binding barrel"/>
    <property type="match status" value="1"/>
</dbReference>
<accession>A0A9E8HMA4</accession>
<dbReference type="InterPro" id="IPR000183">
    <property type="entry name" value="Orn/DAP/Arg_de-COase"/>
</dbReference>
<dbReference type="GO" id="GO:0008295">
    <property type="term" value="P:spermidine biosynthetic process"/>
    <property type="evidence" value="ECO:0007669"/>
    <property type="project" value="UniProtKB-UniRule"/>
</dbReference>
<sequence>MKESTHGKYSLPYWSEGYVDVDPQGDVVIKPHRHNDGLQINLKKLVERLKQHQLQTPILIRFNEILHDRVNSVCDAFNQVAEQHDYQGRYTIVYPIKVNQQRRVVEEIIRSEPAASRNQVGLEAGSKPELMAVLALSKQPGSTIVCNGYKDREYIRLALIGQKLGHNVFIVVEKRSELALILEESKNLNVTPLIGLRARLSTIGKGKWQNTGGEKSKFGLSARQVLDVVATLKEHNALDSLKLLHFHLGSQIANIRDIQTGLGECSRFYSQLRELGAPITTVDVGGGLGIDYEGTRSRSSCSINYSIAEYAYNVIHTFKEECERTGLPHPNIISESGRALTAHHAVLVADVIDVESPEYQSLEEPEESAPAPLKDLWNDYNILTLANSKRSILEIYHDACHAMSDVHSMFAHGIVNLQHRAQAEQIYIATCMLVRQRLRQENRAHQEILDELNEKLADKLFVNFSLFQSLPDVWGISQIFPVLPLEGLNQADETRVVIQDITCDSDGRIDQYVNEDGIETTLPLPPYPKDGPFMLGFFLTGAYQEILGDMHNLFGDTDSVDIAIGQDNEVIIQHPIKGDTVDKVLRYVNFDPTTLLHAYQQQLTNSDLPVDKKATLLQELEHGLSGYTYLED</sequence>
<dbReference type="PIRSF" id="PIRSF001336">
    <property type="entry name" value="Arg_decrbxlase"/>
    <property type="match status" value="1"/>
</dbReference>
<dbReference type="Pfam" id="PF02784">
    <property type="entry name" value="Orn_Arg_deC_N"/>
    <property type="match status" value="1"/>
</dbReference>
<reference evidence="18" key="1">
    <citation type="submission" date="2022-07" db="EMBL/GenBank/DDBJ databases">
        <title>Alkalimarinus sp. nov., isolated from gut of a Alitta virens.</title>
        <authorList>
            <person name="Yang A.I."/>
            <person name="Shin N.-R."/>
        </authorList>
    </citation>
    <scope>NUCLEOTIDE SEQUENCE</scope>
    <source>
        <strain evidence="18">FA028</strain>
    </source>
</reference>
<evidence type="ECO:0000256" key="7">
    <source>
        <dbReference type="ARBA" id="ARBA00022842"/>
    </source>
</evidence>
<dbReference type="InterPro" id="IPR022653">
    <property type="entry name" value="De-COase2_pyr-phos_BS"/>
</dbReference>
<dbReference type="GO" id="GO:0046872">
    <property type="term" value="F:metal ion binding"/>
    <property type="evidence" value="ECO:0007669"/>
    <property type="project" value="UniProtKB-KW"/>
</dbReference>
<feature type="active site" description="Proton donor" evidence="14">
    <location>
        <position position="503"/>
    </location>
</feature>
<evidence type="ECO:0000256" key="1">
    <source>
        <dbReference type="ARBA" id="ARBA00001933"/>
    </source>
</evidence>
<dbReference type="InterPro" id="IPR040634">
    <property type="entry name" value="Arg_decarb_HB"/>
</dbReference>
<dbReference type="Gene3D" id="1.20.58.930">
    <property type="match status" value="1"/>
</dbReference>